<accession>A0ABQ5H509</accession>
<feature type="region of interest" description="Disordered" evidence="1">
    <location>
        <begin position="58"/>
        <end position="80"/>
    </location>
</feature>
<dbReference type="PANTHER" id="PTHR31973">
    <property type="entry name" value="POLYPROTEIN, PUTATIVE-RELATED"/>
    <property type="match status" value="1"/>
</dbReference>
<proteinExistence type="predicted"/>
<feature type="compositionally biased region" description="Acidic residues" evidence="1">
    <location>
        <begin position="70"/>
        <end position="79"/>
    </location>
</feature>
<dbReference type="PANTHER" id="PTHR31973:SF189">
    <property type="entry name" value="TRANSPOSASE, MUDR, PLANT, MULE TRANSPOSASE DOMAIN PROTEIN-RELATED"/>
    <property type="match status" value="1"/>
</dbReference>
<dbReference type="InterPro" id="IPR018289">
    <property type="entry name" value="MULE_transposase_dom"/>
</dbReference>
<evidence type="ECO:0000256" key="1">
    <source>
        <dbReference type="SAM" id="MobiDB-lite"/>
    </source>
</evidence>
<comment type="caution">
    <text evidence="3">The sequence shown here is derived from an EMBL/GenBank/DDBJ whole genome shotgun (WGS) entry which is preliminary data.</text>
</comment>
<name>A0ABQ5H509_9ASTR</name>
<feature type="domain" description="MULE transposase" evidence="2">
    <location>
        <begin position="198"/>
        <end position="288"/>
    </location>
</feature>
<evidence type="ECO:0000313" key="3">
    <source>
        <dbReference type="EMBL" id="GJT82983.1"/>
    </source>
</evidence>
<organism evidence="3 4">
    <name type="scientific">Tanacetum coccineum</name>
    <dbReference type="NCBI Taxonomy" id="301880"/>
    <lineage>
        <taxon>Eukaryota</taxon>
        <taxon>Viridiplantae</taxon>
        <taxon>Streptophyta</taxon>
        <taxon>Embryophyta</taxon>
        <taxon>Tracheophyta</taxon>
        <taxon>Spermatophyta</taxon>
        <taxon>Magnoliopsida</taxon>
        <taxon>eudicotyledons</taxon>
        <taxon>Gunneridae</taxon>
        <taxon>Pentapetalae</taxon>
        <taxon>asterids</taxon>
        <taxon>campanulids</taxon>
        <taxon>Asterales</taxon>
        <taxon>Asteraceae</taxon>
        <taxon>Asteroideae</taxon>
        <taxon>Anthemideae</taxon>
        <taxon>Anthemidinae</taxon>
        <taxon>Tanacetum</taxon>
    </lineage>
</organism>
<gene>
    <name evidence="3" type="ORF">Tco_1057325</name>
</gene>
<protein>
    <submittedName>
        <fullName evidence="3">Retrovirus-related pol polyprotein from transposon TNT 1-94</fullName>
    </submittedName>
</protein>
<evidence type="ECO:0000313" key="4">
    <source>
        <dbReference type="Proteomes" id="UP001151760"/>
    </source>
</evidence>
<reference evidence="3" key="1">
    <citation type="journal article" date="2022" name="Int. J. Mol. Sci.">
        <title>Draft Genome of Tanacetum Coccineum: Genomic Comparison of Closely Related Tanacetum-Family Plants.</title>
        <authorList>
            <person name="Yamashiro T."/>
            <person name="Shiraishi A."/>
            <person name="Nakayama K."/>
            <person name="Satake H."/>
        </authorList>
    </citation>
    <scope>NUCLEOTIDE SEQUENCE</scope>
</reference>
<sequence>MFYKTPGMPLTSLKELVTDDDVIAFVKDGYDHGNEIELYTEHSSYDVLEMINDELNEDTRVHKSSSESDSSNDDYEPLDDLTGLVDFQTEGDDNLDIPKITTDDPWLNKLVGKGNFIGYTENLKPLDGRFILEEDDPDEHLVDQNRLWEYRQALMESNPNSTCQLDMYENDQGHNIFKRMYVCFSGLRQGWLDGCRRVIGIDGCFLTYTCKGKLLTAMRRDANNQMFLIAWSVVSVENKNNWCWFLSLLHDDLGRGSGLTIISDAHKAVASWFPNADHRQCTRHIYANFKRK</sequence>
<evidence type="ECO:0000259" key="2">
    <source>
        <dbReference type="Pfam" id="PF10551"/>
    </source>
</evidence>
<reference evidence="3" key="2">
    <citation type="submission" date="2022-01" db="EMBL/GenBank/DDBJ databases">
        <authorList>
            <person name="Yamashiro T."/>
            <person name="Shiraishi A."/>
            <person name="Satake H."/>
            <person name="Nakayama K."/>
        </authorList>
    </citation>
    <scope>NUCLEOTIDE SEQUENCE</scope>
</reference>
<dbReference type="Pfam" id="PF10551">
    <property type="entry name" value="MULE"/>
    <property type="match status" value="1"/>
</dbReference>
<dbReference type="EMBL" id="BQNB010019219">
    <property type="protein sequence ID" value="GJT82983.1"/>
    <property type="molecule type" value="Genomic_DNA"/>
</dbReference>
<dbReference type="Proteomes" id="UP001151760">
    <property type="component" value="Unassembled WGS sequence"/>
</dbReference>
<keyword evidence="4" id="KW-1185">Reference proteome</keyword>